<organism evidence="1 2">
    <name type="scientific">Pyropia yezoensis</name>
    <name type="common">Susabi-nori</name>
    <name type="synonym">Porphyra yezoensis</name>
    <dbReference type="NCBI Taxonomy" id="2788"/>
    <lineage>
        <taxon>Eukaryota</taxon>
        <taxon>Rhodophyta</taxon>
        <taxon>Bangiophyceae</taxon>
        <taxon>Bangiales</taxon>
        <taxon>Bangiaceae</taxon>
        <taxon>Pyropia</taxon>
    </lineage>
</organism>
<sequence>MAPAAPAQAALARLRTKADNKSCFDCGQKSPSWASARFGIFVCLDCSGHHRGLGTHITFVRSVVMDTWSPRDLAAMTVGGNGKARAFFKDHGWAAADGGGFLADRYTGRVGQLYRAHLDKAVAASLTADGAAAPTGSGGGGARGKPAASTGATAAGISSLSIVDSPDGDDSAPAVCISPKAAAAAGALLDAAGPPPPPPRAPSPVVQAQPPVRVGGMGGRPAGARRVGGGLGGARKGRGGGLGAAARGRAPAGGGRGGGGAAPAAIDWSKVGSDVPADADVPALPAVGAARSALPGGGRMAAGGWGGLGGGGGGGGGGMGTYGMVAAGGAAATGAAVAAAPQLSAAEIAERFADQKGISSDDFRDPSTTGGGGGGGEVYYERDERGGIGGGPGMGGGGGGYGDGGGGGGYGDGGGGGGGYGGGGMRPSGSEDDLGELAGDLLRQAGAEVADLGEAASRAASQFGTYLSDVLNKGYQ</sequence>
<gene>
    <name evidence="1" type="ORF">I4F81_004500</name>
</gene>
<evidence type="ECO:0000313" key="2">
    <source>
        <dbReference type="Proteomes" id="UP000798662"/>
    </source>
</evidence>
<dbReference type="EMBL" id="CM020618">
    <property type="protein sequence ID" value="KAK1861922.1"/>
    <property type="molecule type" value="Genomic_DNA"/>
</dbReference>
<name>A0ACC3BVK4_PYRYE</name>
<protein>
    <submittedName>
        <fullName evidence="1">Uncharacterized protein</fullName>
    </submittedName>
</protein>
<proteinExistence type="predicted"/>
<keyword evidence="2" id="KW-1185">Reference proteome</keyword>
<comment type="caution">
    <text evidence="1">The sequence shown here is derived from an EMBL/GenBank/DDBJ whole genome shotgun (WGS) entry which is preliminary data.</text>
</comment>
<evidence type="ECO:0000313" key="1">
    <source>
        <dbReference type="EMBL" id="KAK1861922.1"/>
    </source>
</evidence>
<accession>A0ACC3BVK4</accession>
<reference evidence="1" key="1">
    <citation type="submission" date="2019-11" db="EMBL/GenBank/DDBJ databases">
        <title>Nori genome reveals adaptations in red seaweeds to the harsh intertidal environment.</title>
        <authorList>
            <person name="Wang D."/>
            <person name="Mao Y."/>
        </authorList>
    </citation>
    <scope>NUCLEOTIDE SEQUENCE</scope>
    <source>
        <tissue evidence="1">Gametophyte</tissue>
    </source>
</reference>
<dbReference type="Proteomes" id="UP000798662">
    <property type="component" value="Chromosome 1"/>
</dbReference>